<dbReference type="SUPFAM" id="SSF56935">
    <property type="entry name" value="Porins"/>
    <property type="match status" value="1"/>
</dbReference>
<evidence type="ECO:0000256" key="5">
    <source>
        <dbReference type="ARBA" id="ARBA00023077"/>
    </source>
</evidence>
<evidence type="ECO:0000256" key="6">
    <source>
        <dbReference type="ARBA" id="ARBA00023136"/>
    </source>
</evidence>
<accession>A0ABT0SV17</accession>
<evidence type="ECO:0000256" key="4">
    <source>
        <dbReference type="ARBA" id="ARBA00022692"/>
    </source>
</evidence>
<evidence type="ECO:0000313" key="14">
    <source>
        <dbReference type="EMBL" id="MCL7931668.1"/>
    </source>
</evidence>
<feature type="signal peptide" evidence="11">
    <location>
        <begin position="1"/>
        <end position="30"/>
    </location>
</feature>
<keyword evidence="5 9" id="KW-0798">TonB box</keyword>
<dbReference type="Gene3D" id="2.40.170.20">
    <property type="entry name" value="TonB-dependent receptor, beta-barrel domain"/>
    <property type="match status" value="1"/>
</dbReference>
<organism evidence="14 15">
    <name type="scientific">Halomonas llamarensis</name>
    <dbReference type="NCBI Taxonomy" id="2945104"/>
    <lineage>
        <taxon>Bacteria</taxon>
        <taxon>Pseudomonadati</taxon>
        <taxon>Pseudomonadota</taxon>
        <taxon>Gammaproteobacteria</taxon>
        <taxon>Oceanospirillales</taxon>
        <taxon>Halomonadaceae</taxon>
        <taxon>Halomonas</taxon>
    </lineage>
</organism>
<keyword evidence="6 8" id="KW-0472">Membrane</keyword>
<keyword evidence="4 8" id="KW-0812">Transmembrane</keyword>
<evidence type="ECO:0000256" key="10">
    <source>
        <dbReference type="SAM" id="MobiDB-lite"/>
    </source>
</evidence>
<keyword evidence="14" id="KW-0675">Receptor</keyword>
<gene>
    <name evidence="14" type="ORF">M8006_17075</name>
</gene>
<comment type="subcellular location">
    <subcellularLocation>
        <location evidence="1 8">Cell outer membrane</location>
        <topology evidence="1 8">Multi-pass membrane protein</topology>
    </subcellularLocation>
</comment>
<dbReference type="InterPro" id="IPR000531">
    <property type="entry name" value="Beta-barrel_TonB"/>
</dbReference>
<keyword evidence="15" id="KW-1185">Reference proteome</keyword>
<dbReference type="PANTHER" id="PTHR40980:SF4">
    <property type="entry name" value="TONB-DEPENDENT RECEPTOR-LIKE BETA-BARREL DOMAIN-CONTAINING PROTEIN"/>
    <property type="match status" value="1"/>
</dbReference>
<dbReference type="Gene3D" id="2.170.130.10">
    <property type="entry name" value="TonB-dependent receptor, plug domain"/>
    <property type="match status" value="1"/>
</dbReference>
<evidence type="ECO:0000256" key="9">
    <source>
        <dbReference type="RuleBase" id="RU003357"/>
    </source>
</evidence>
<dbReference type="InterPro" id="IPR012910">
    <property type="entry name" value="Plug_dom"/>
</dbReference>
<dbReference type="Proteomes" id="UP001165308">
    <property type="component" value="Unassembled WGS sequence"/>
</dbReference>
<evidence type="ECO:0000256" key="7">
    <source>
        <dbReference type="ARBA" id="ARBA00023237"/>
    </source>
</evidence>
<proteinExistence type="inferred from homology"/>
<evidence type="ECO:0000256" key="8">
    <source>
        <dbReference type="PROSITE-ProRule" id="PRU01360"/>
    </source>
</evidence>
<feature type="region of interest" description="Disordered" evidence="10">
    <location>
        <begin position="520"/>
        <end position="541"/>
    </location>
</feature>
<reference evidence="14" key="1">
    <citation type="submission" date="2022-05" db="EMBL/GenBank/DDBJ databases">
        <title>Halomonas geminus sp. nov. and Halomonas llamarensis sp. nov. isolated from high-altitude salars of the Atacama Desert.</title>
        <authorList>
            <person name="Hintersatz C."/>
            <person name="Rojas L.A."/>
            <person name="Wei T.-S."/>
            <person name="Kutschke S."/>
            <person name="Lehmann F."/>
            <person name="Jain R."/>
            <person name="Pollmann K."/>
        </authorList>
    </citation>
    <scope>NUCLEOTIDE SEQUENCE</scope>
    <source>
        <strain evidence="14">ATCHA</strain>
    </source>
</reference>
<sequence length="752" mass="84538">MILTQHRFFSYRASTLWLWMATLVALPVAAQDEQYADTKSEKLPVLLVEGDLIQGVEGKEALEARRQSTNSKIVINEEMFEDYADSSVGDLLRRVPGAFMEGAKGEKVNLRGLDEEFTQVQIDGLRLPGGSERAIEIGRFPASMVEEIEIIRSPRADQTGQGINGTVNVKLKGAPSEQIGRVTVGAGHVSDNGRDVGGGEGNGSFTYGDKVGDFGYLISASARERRKPEVEDKRKRKFKDGFFDELELEQKEKATTFSEHDVIARFQWDITPTTTFKLQPSFFFSEEEKIENEKKRKFTDAQGQNLKETELKDKNETKDQDQSRVRAVWEREISENESLKTSLTYQKTEENKIKTELVDKFDASGALDKSETKNEIEKVESEEWRASAEYKLAVSDRHDLKVGGEFVSKDTFGNVAESKDDDPLEIKPEKTFGVDEDRFMLFVQDDYSLSDRTDLGLGIRGEYNDLIGKPVAGNGETAADSELVWLPSFQIKHQYNEQTDLRLGISRTILRPAFEDLTTTVKGGDGDFDDPDKTGNPGLEPEKAWGLDFGGDYYFADGSGVMGLNFFWREFEDKIQSQRVRNPNNGRVERSPVNAGGAFLRGVEFDYRRNMSSFGLRNLELIGNFTLADTELDKTGKPLEKTVEFFSDLGFEYTLPGWNASYGVTWSYTGKSDSSKLEGVETEDETADAFSTVDAFVRAEVYDGWTVTLSGQNLFEGEEDETKRKVKPGEIEFEDKTKSFSRLIQLSVSAEF</sequence>
<keyword evidence="2 8" id="KW-0813">Transport</keyword>
<dbReference type="EMBL" id="JAMJPJ010000051">
    <property type="protein sequence ID" value="MCL7931668.1"/>
    <property type="molecule type" value="Genomic_DNA"/>
</dbReference>
<dbReference type="CDD" id="cd01347">
    <property type="entry name" value="ligand_gated_channel"/>
    <property type="match status" value="1"/>
</dbReference>
<evidence type="ECO:0000256" key="1">
    <source>
        <dbReference type="ARBA" id="ARBA00004571"/>
    </source>
</evidence>
<dbReference type="InterPro" id="IPR039426">
    <property type="entry name" value="TonB-dep_rcpt-like"/>
</dbReference>
<dbReference type="InterPro" id="IPR037066">
    <property type="entry name" value="Plug_dom_sf"/>
</dbReference>
<dbReference type="PANTHER" id="PTHR40980">
    <property type="entry name" value="PLUG DOMAIN-CONTAINING PROTEIN"/>
    <property type="match status" value="1"/>
</dbReference>
<feature type="domain" description="TonB-dependent receptor-like beta-barrel" evidence="12">
    <location>
        <begin position="309"/>
        <end position="714"/>
    </location>
</feature>
<dbReference type="PROSITE" id="PS52016">
    <property type="entry name" value="TONB_DEPENDENT_REC_3"/>
    <property type="match status" value="1"/>
</dbReference>
<evidence type="ECO:0000313" key="15">
    <source>
        <dbReference type="Proteomes" id="UP001165308"/>
    </source>
</evidence>
<evidence type="ECO:0000256" key="3">
    <source>
        <dbReference type="ARBA" id="ARBA00022452"/>
    </source>
</evidence>
<keyword evidence="3 8" id="KW-1134">Transmembrane beta strand</keyword>
<dbReference type="Pfam" id="PF00593">
    <property type="entry name" value="TonB_dep_Rec_b-barrel"/>
    <property type="match status" value="1"/>
</dbReference>
<protein>
    <submittedName>
        <fullName evidence="14">TonB-dependent receptor</fullName>
    </submittedName>
</protein>
<comment type="caution">
    <text evidence="14">The sequence shown here is derived from an EMBL/GenBank/DDBJ whole genome shotgun (WGS) entry which is preliminary data.</text>
</comment>
<feature type="compositionally biased region" description="Basic and acidic residues" evidence="10">
    <location>
        <begin position="307"/>
        <end position="323"/>
    </location>
</feature>
<name>A0ABT0SV17_9GAMM</name>
<comment type="similarity">
    <text evidence="8 9">Belongs to the TonB-dependent receptor family.</text>
</comment>
<feature type="chain" id="PRO_5045208261" evidence="11">
    <location>
        <begin position="31"/>
        <end position="752"/>
    </location>
</feature>
<feature type="region of interest" description="Disordered" evidence="10">
    <location>
        <begin position="294"/>
        <end position="323"/>
    </location>
</feature>
<evidence type="ECO:0000256" key="2">
    <source>
        <dbReference type="ARBA" id="ARBA00022448"/>
    </source>
</evidence>
<dbReference type="RefSeq" id="WP_250084319.1">
    <property type="nucleotide sequence ID" value="NZ_JAMJPJ010000051.1"/>
</dbReference>
<evidence type="ECO:0000256" key="11">
    <source>
        <dbReference type="SAM" id="SignalP"/>
    </source>
</evidence>
<feature type="domain" description="TonB-dependent receptor plug" evidence="13">
    <location>
        <begin position="66"/>
        <end position="165"/>
    </location>
</feature>
<keyword evidence="7 8" id="KW-0998">Cell outer membrane</keyword>
<evidence type="ECO:0000259" key="13">
    <source>
        <dbReference type="Pfam" id="PF07715"/>
    </source>
</evidence>
<dbReference type="InterPro" id="IPR036942">
    <property type="entry name" value="Beta-barrel_TonB_sf"/>
</dbReference>
<dbReference type="Pfam" id="PF07715">
    <property type="entry name" value="Plug"/>
    <property type="match status" value="1"/>
</dbReference>
<evidence type="ECO:0000259" key="12">
    <source>
        <dbReference type="Pfam" id="PF00593"/>
    </source>
</evidence>
<keyword evidence="11" id="KW-0732">Signal</keyword>